<dbReference type="NCBIfam" id="TIGR03156">
    <property type="entry name" value="GTP_HflX"/>
    <property type="match status" value="1"/>
</dbReference>
<dbReference type="GO" id="GO:0043022">
    <property type="term" value="F:ribosome binding"/>
    <property type="evidence" value="ECO:0007669"/>
    <property type="project" value="TreeGrafter"/>
</dbReference>
<keyword evidence="2 8" id="KW-0479">Metal-binding</keyword>
<dbReference type="PANTHER" id="PTHR10229">
    <property type="entry name" value="GTP-BINDING PROTEIN HFLX"/>
    <property type="match status" value="1"/>
</dbReference>
<dbReference type="GO" id="GO:0005525">
    <property type="term" value="F:GTP binding"/>
    <property type="evidence" value="ECO:0007669"/>
    <property type="project" value="UniProtKB-UniRule"/>
</dbReference>
<dbReference type="SUPFAM" id="SSF52540">
    <property type="entry name" value="P-loop containing nucleoside triphosphate hydrolases"/>
    <property type="match status" value="1"/>
</dbReference>
<keyword evidence="1 6" id="KW-0963">Cytoplasm</keyword>
<dbReference type="Proteomes" id="UP001431532">
    <property type="component" value="Unassembled WGS sequence"/>
</dbReference>
<dbReference type="Gene3D" id="3.40.50.300">
    <property type="entry name" value="P-loop containing nucleotide triphosphate hydrolases"/>
    <property type="match status" value="1"/>
</dbReference>
<feature type="binding site" evidence="8">
    <location>
        <position position="207"/>
    </location>
    <ligand>
        <name>Mg(2+)</name>
        <dbReference type="ChEBI" id="CHEBI:18420"/>
    </ligand>
</feature>
<dbReference type="HAMAP" id="MF_00900">
    <property type="entry name" value="GTPase_HflX"/>
    <property type="match status" value="1"/>
</dbReference>
<dbReference type="AlphaFoldDB" id="A0AAW6U6J7"/>
<comment type="similarity">
    <text evidence="6">Belongs to the TRAFAC class OBG-HflX-like GTPase superfamily. HflX GTPase family.</text>
</comment>
<dbReference type="PROSITE" id="PS51705">
    <property type="entry name" value="G_HFLX"/>
    <property type="match status" value="1"/>
</dbReference>
<keyword evidence="11" id="KW-1185">Reference proteome</keyword>
<evidence type="ECO:0000259" key="9">
    <source>
        <dbReference type="PROSITE" id="PS51705"/>
    </source>
</evidence>
<evidence type="ECO:0000313" key="11">
    <source>
        <dbReference type="Proteomes" id="UP001431532"/>
    </source>
</evidence>
<dbReference type="Gene3D" id="3.40.50.11060">
    <property type="entry name" value="GTPase HflX, N-terminal domain"/>
    <property type="match status" value="1"/>
</dbReference>
<feature type="binding site" evidence="7">
    <location>
        <begin position="337"/>
        <end position="339"/>
    </location>
    <ligand>
        <name>GTP</name>
        <dbReference type="ChEBI" id="CHEBI:37565"/>
    </ligand>
</feature>
<feature type="binding site" evidence="7">
    <location>
        <begin position="200"/>
        <end position="207"/>
    </location>
    <ligand>
        <name>GTP</name>
        <dbReference type="ChEBI" id="CHEBI:37565"/>
    </ligand>
</feature>
<dbReference type="PIRSF" id="PIRSF006809">
    <property type="entry name" value="GTP-binding_hflX_prd"/>
    <property type="match status" value="1"/>
</dbReference>
<protein>
    <recommendedName>
        <fullName evidence="6">GTPase HflX</fullName>
    </recommendedName>
    <alternativeName>
        <fullName evidence="6">GTP-binding protein HflX</fullName>
    </alternativeName>
</protein>
<evidence type="ECO:0000256" key="3">
    <source>
        <dbReference type="ARBA" id="ARBA00022741"/>
    </source>
</evidence>
<dbReference type="Pfam" id="PF13167">
    <property type="entry name" value="GTP-bdg_N"/>
    <property type="match status" value="1"/>
</dbReference>
<comment type="function">
    <text evidence="6">GTPase that associates with the 50S ribosomal subunit and may have a role during protein synthesis or ribosome biogenesis.</text>
</comment>
<accession>A0AAW6U6J7</accession>
<evidence type="ECO:0000256" key="5">
    <source>
        <dbReference type="ARBA" id="ARBA00023134"/>
    </source>
</evidence>
<evidence type="ECO:0000256" key="1">
    <source>
        <dbReference type="ARBA" id="ARBA00022490"/>
    </source>
</evidence>
<dbReference type="GO" id="GO:0046872">
    <property type="term" value="F:metal ion binding"/>
    <property type="evidence" value="ECO:0007669"/>
    <property type="project" value="UniProtKB-KW"/>
</dbReference>
<dbReference type="PANTHER" id="PTHR10229:SF4">
    <property type="entry name" value="GTPASE HFLX"/>
    <property type="match status" value="1"/>
</dbReference>
<sequence length="415" mass="47052">MDQALLVGLSYKETTEQTLNSLNELEHLALALDIQTKDKVIQNAKTISSRFYIGSGKVQEIKKMIEVLDIDIVIFDDTLSPAQLKNLEKELEIQIIDRSFLILSIFAERAQSKEAVLEVSLAQKMYMLPRLVGLNNSLSRQGGGSYNAKGPGETKLELDRRKLLNDISLIKAELAKIKAEKQISRKQRIKNRIPVVALVGYTNAGKSSIMNSLSDYLHHDSEHVLEKNMLFATLDTKAKRLQKDNNQPFILVDTVGFVSKLPHELIRSFESTLSDVVSADLLLHIVDGAYFNQLQIDTTKQVLTEIGADHIERLLVLTKKEIALSTPQIQEDYIFVSNRTKENIDALVDAIYGHIYKSNRIQYLRIPFDKGQIYSQIKENNTVLETKYEEDGTYVKAILTPEQTDLLKQYIISKD</sequence>
<comment type="cofactor">
    <cofactor evidence="8">
        <name>Mg(2+)</name>
        <dbReference type="ChEBI" id="CHEBI:18420"/>
    </cofactor>
</comment>
<dbReference type="FunFam" id="3.40.50.11060:FF:000001">
    <property type="entry name" value="GTPase HflX"/>
    <property type="match status" value="1"/>
</dbReference>
<organism evidence="10 11">
    <name type="scientific">Peloplasma aerotolerans</name>
    <dbReference type="NCBI Taxonomy" id="3044389"/>
    <lineage>
        <taxon>Bacteria</taxon>
        <taxon>Bacillati</taxon>
        <taxon>Mycoplasmatota</taxon>
        <taxon>Mollicutes</taxon>
        <taxon>Acholeplasmatales</taxon>
        <taxon>Acholeplasmataceae</taxon>
        <taxon>Peloplasma</taxon>
    </lineage>
</organism>
<dbReference type="Pfam" id="PF01926">
    <property type="entry name" value="MMR_HSR1"/>
    <property type="match status" value="1"/>
</dbReference>
<evidence type="ECO:0000256" key="8">
    <source>
        <dbReference type="PIRSR" id="PIRSR006809-2"/>
    </source>
</evidence>
<dbReference type="InterPro" id="IPR006073">
    <property type="entry name" value="GTP-bd"/>
</dbReference>
<dbReference type="Pfam" id="PF16360">
    <property type="entry name" value="GTP-bdg_M"/>
    <property type="match status" value="1"/>
</dbReference>
<feature type="binding site" evidence="7">
    <location>
        <begin position="253"/>
        <end position="256"/>
    </location>
    <ligand>
        <name>GTP</name>
        <dbReference type="ChEBI" id="CHEBI:37565"/>
    </ligand>
</feature>
<dbReference type="PRINTS" id="PR00326">
    <property type="entry name" value="GTP1OBG"/>
</dbReference>
<comment type="caution">
    <text evidence="10">The sequence shown here is derived from an EMBL/GenBank/DDBJ whole genome shotgun (WGS) entry which is preliminary data.</text>
</comment>
<keyword evidence="5 6" id="KW-0342">GTP-binding</keyword>
<dbReference type="InterPro" id="IPR025121">
    <property type="entry name" value="GTPase_HflX_N"/>
</dbReference>
<name>A0AAW6U6J7_9MOLU</name>
<dbReference type="InterPro" id="IPR027417">
    <property type="entry name" value="P-loop_NTPase"/>
</dbReference>
<dbReference type="GO" id="GO:0003924">
    <property type="term" value="F:GTPase activity"/>
    <property type="evidence" value="ECO:0007669"/>
    <property type="project" value="UniProtKB-UniRule"/>
</dbReference>
<keyword evidence="3 6" id="KW-0547">Nucleotide-binding</keyword>
<gene>
    <name evidence="6 10" type="primary">hflX</name>
    <name evidence="10" type="ORF">QJ521_01165</name>
</gene>
<dbReference type="GO" id="GO:0005737">
    <property type="term" value="C:cytoplasm"/>
    <property type="evidence" value="ECO:0007669"/>
    <property type="project" value="UniProtKB-SubCell"/>
</dbReference>
<feature type="binding site" evidence="8">
    <location>
        <position position="233"/>
    </location>
    <ligand>
        <name>Mg(2+)</name>
        <dbReference type="ChEBI" id="CHEBI:18420"/>
    </ligand>
</feature>
<evidence type="ECO:0000256" key="2">
    <source>
        <dbReference type="ARBA" id="ARBA00022723"/>
    </source>
</evidence>
<comment type="subunit">
    <text evidence="6">Monomer. Associates with the 50S ribosomal subunit.</text>
</comment>
<comment type="subcellular location">
    <subcellularLocation>
        <location evidence="6">Cytoplasm</location>
    </subcellularLocation>
    <text evidence="6">May associate with membranes.</text>
</comment>
<evidence type="ECO:0000256" key="7">
    <source>
        <dbReference type="PIRSR" id="PIRSR006809-1"/>
    </source>
</evidence>
<evidence type="ECO:0000256" key="4">
    <source>
        <dbReference type="ARBA" id="ARBA00022842"/>
    </source>
</evidence>
<keyword evidence="4 8" id="KW-0460">Magnesium</keyword>
<proteinExistence type="inferred from homology"/>
<evidence type="ECO:0000313" key="10">
    <source>
        <dbReference type="EMBL" id="MDI6452157.1"/>
    </source>
</evidence>
<evidence type="ECO:0000256" key="6">
    <source>
        <dbReference type="HAMAP-Rule" id="MF_00900"/>
    </source>
</evidence>
<dbReference type="CDD" id="cd01878">
    <property type="entry name" value="HflX"/>
    <property type="match status" value="1"/>
</dbReference>
<dbReference type="RefSeq" id="WP_282838572.1">
    <property type="nucleotide sequence ID" value="NZ_JASCXW010000002.1"/>
</dbReference>
<dbReference type="InterPro" id="IPR016496">
    <property type="entry name" value="GTPase_HflX"/>
</dbReference>
<dbReference type="InterPro" id="IPR032305">
    <property type="entry name" value="GTP-bd_M"/>
</dbReference>
<dbReference type="EMBL" id="JASCXW010000002">
    <property type="protein sequence ID" value="MDI6452157.1"/>
    <property type="molecule type" value="Genomic_DNA"/>
</dbReference>
<dbReference type="Gene3D" id="6.10.250.2860">
    <property type="match status" value="1"/>
</dbReference>
<dbReference type="InterPro" id="IPR030394">
    <property type="entry name" value="G_HFLX_dom"/>
</dbReference>
<reference evidence="10" key="1">
    <citation type="submission" date="2023-05" db="EMBL/GenBank/DDBJ databases">
        <title>Mariniplasma microaerophilum sp. nov., a novel anaerobic mollicute isolated from terrestrial mud volcano, Taman Peninsula, Russia.</title>
        <authorList>
            <person name="Khomyakova M.A."/>
            <person name="Merkel A.Y."/>
            <person name="Slobodkin A.I."/>
        </authorList>
    </citation>
    <scope>NUCLEOTIDE SEQUENCE</scope>
    <source>
        <strain evidence="10">M4Ah</strain>
    </source>
</reference>
<dbReference type="InterPro" id="IPR042108">
    <property type="entry name" value="GTPase_HflX_N_sf"/>
</dbReference>
<feature type="binding site" evidence="7">
    <location>
        <begin position="231"/>
        <end position="235"/>
    </location>
    <ligand>
        <name>GTP</name>
        <dbReference type="ChEBI" id="CHEBI:37565"/>
    </ligand>
</feature>
<feature type="domain" description="Hflx-type G" evidence="9">
    <location>
        <begin position="194"/>
        <end position="359"/>
    </location>
</feature>